<dbReference type="GO" id="GO:0006396">
    <property type="term" value="P:RNA processing"/>
    <property type="evidence" value="ECO:0007669"/>
    <property type="project" value="InterPro"/>
</dbReference>
<reference evidence="2 3" key="1">
    <citation type="journal article" date="2011" name="J. Bacteriol.">
        <title>Genome sequence of Haloplasma contractile, an unusual contractile bacterium from a deep-sea anoxic brine lake.</title>
        <authorList>
            <person name="Antunes A."/>
            <person name="Alam I."/>
            <person name="El Dorry H."/>
            <person name="Siam R."/>
            <person name="Robertson A."/>
            <person name="Bajic V.B."/>
            <person name="Stingl U."/>
        </authorList>
    </citation>
    <scope>NUCLEOTIDE SEQUENCE [LARGE SCALE GENOMIC DNA]</scope>
    <source>
        <strain evidence="2 3">SSD-17B</strain>
    </source>
</reference>
<evidence type="ECO:0000259" key="1">
    <source>
        <dbReference type="Pfam" id="PF00636"/>
    </source>
</evidence>
<dbReference type="AlphaFoldDB" id="U2EE02"/>
<dbReference type="SUPFAM" id="SSF69065">
    <property type="entry name" value="RNase III domain-like"/>
    <property type="match status" value="1"/>
</dbReference>
<comment type="caution">
    <text evidence="2">The sequence shown here is derived from an EMBL/GenBank/DDBJ whole genome shotgun (WGS) entry which is preliminary data.</text>
</comment>
<dbReference type="InterPro" id="IPR036389">
    <property type="entry name" value="RNase_III_sf"/>
</dbReference>
<evidence type="ECO:0000313" key="2">
    <source>
        <dbReference type="EMBL" id="ERJ13223.1"/>
    </source>
</evidence>
<dbReference type="EMBL" id="AFNU02000002">
    <property type="protein sequence ID" value="ERJ13223.1"/>
    <property type="molecule type" value="Genomic_DNA"/>
</dbReference>
<feature type="domain" description="RNase III" evidence="1">
    <location>
        <begin position="44"/>
        <end position="105"/>
    </location>
</feature>
<gene>
    <name evidence="2" type="ORF">HLPCO_000847</name>
</gene>
<dbReference type="Gene3D" id="1.10.1520.10">
    <property type="entry name" value="Ribonuclease III domain"/>
    <property type="match status" value="1"/>
</dbReference>
<protein>
    <submittedName>
        <fullName evidence="2">Ribonuclease III domain protein</fullName>
    </submittedName>
</protein>
<proteinExistence type="predicted"/>
<dbReference type="InterPro" id="IPR000999">
    <property type="entry name" value="RNase_III_dom"/>
</dbReference>
<dbReference type="GO" id="GO:0004525">
    <property type="term" value="F:ribonuclease III activity"/>
    <property type="evidence" value="ECO:0007669"/>
    <property type="project" value="InterPro"/>
</dbReference>
<organism evidence="2 3">
    <name type="scientific">Haloplasma contractile SSD-17B</name>
    <dbReference type="NCBI Taxonomy" id="1033810"/>
    <lineage>
        <taxon>Bacteria</taxon>
        <taxon>Bacillati</taxon>
        <taxon>Mycoplasmatota</taxon>
        <taxon>Mollicutes</taxon>
        <taxon>Haloplasmatales</taxon>
        <taxon>Haloplasmataceae</taxon>
        <taxon>Haloplasma</taxon>
    </lineage>
</organism>
<dbReference type="Pfam" id="PF00636">
    <property type="entry name" value="Ribonuclease_3"/>
    <property type="match status" value="1"/>
</dbReference>
<dbReference type="InParanoid" id="U2EE02"/>
<accession>U2EE02</accession>
<evidence type="ECO:0000313" key="3">
    <source>
        <dbReference type="Proteomes" id="UP000005707"/>
    </source>
</evidence>
<keyword evidence="3" id="KW-1185">Reference proteome</keyword>
<reference evidence="2 3" key="2">
    <citation type="journal article" date="2013" name="PLoS ONE">
        <title>INDIGO - INtegrated Data Warehouse of MIcrobial GenOmes with Examples from the Red Sea Extremophiles.</title>
        <authorList>
            <person name="Alam I."/>
            <person name="Antunes A."/>
            <person name="Kamau A.A."/>
            <person name="Ba Alawi W."/>
            <person name="Kalkatawi M."/>
            <person name="Stingl U."/>
            <person name="Bajic V.B."/>
        </authorList>
    </citation>
    <scope>NUCLEOTIDE SEQUENCE [LARGE SCALE GENOMIC DNA]</scope>
    <source>
        <strain evidence="2 3">SSD-17B</strain>
    </source>
</reference>
<sequence>MMSNEVIYKEIKRILNQYGVNIQPVDLKELFLLDLFANKDTLYRYAWIGDKVIDMVLAIYSPKLFNEEYTNNQLSRMSKDYCTNNHFEYQLKKMGLVKYIKTTNLKDIETVFEALIYIIYRDGNEQAVLNFLNKIDFFKKEEFTIEILKLDDTFTRYLVDAIEDIESILQHVKYENSVKKFQIIFSIYKKTIELAFYKFISKDIERFEFKEMFESVVRNIGLGSNLKKRNIYFILEIGEIIERLSNGINKNEKRLEMFIEPDKIQVYVEKIILPVLVQMKSLTKQ</sequence>
<dbReference type="Proteomes" id="UP000005707">
    <property type="component" value="Unassembled WGS sequence"/>
</dbReference>
<name>U2EE02_9MOLU</name>